<dbReference type="Proteomes" id="UP000601223">
    <property type="component" value="Unassembled WGS sequence"/>
</dbReference>
<dbReference type="GO" id="GO:0005524">
    <property type="term" value="F:ATP binding"/>
    <property type="evidence" value="ECO:0007669"/>
    <property type="project" value="UniProtKB-KW"/>
</dbReference>
<evidence type="ECO:0000313" key="5">
    <source>
        <dbReference type="EMBL" id="GIF80712.1"/>
    </source>
</evidence>
<protein>
    <submittedName>
        <fullName evidence="5">ATP-dependent helicase</fullName>
    </submittedName>
</protein>
<dbReference type="PANTHER" id="PTHR47962:SF5">
    <property type="entry name" value="ATP-DEPENDENT HELICASE LHR-RELATED"/>
    <property type="match status" value="1"/>
</dbReference>
<dbReference type="Gene3D" id="3.40.50.300">
    <property type="entry name" value="P-loop containing nucleotide triphosphate hydrolases"/>
    <property type="match status" value="2"/>
</dbReference>
<keyword evidence="2" id="KW-0067">ATP-binding</keyword>
<keyword evidence="5" id="KW-0378">Hydrolase</keyword>
<evidence type="ECO:0000256" key="1">
    <source>
        <dbReference type="ARBA" id="ARBA00022741"/>
    </source>
</evidence>
<dbReference type="InterPro" id="IPR027417">
    <property type="entry name" value="P-loop_NTPase"/>
</dbReference>
<evidence type="ECO:0000259" key="3">
    <source>
        <dbReference type="PROSITE" id="PS51192"/>
    </source>
</evidence>
<sequence>MTNSLPSDSDLRFGPEHAPRANASAAFDILHQKVQRWVYAKGWTRLREAQEKAVEPILAGGRDVIIAAATASGKTEAAWLPICSALLFGAEHRRDQVPGVKALYISPLKALINDQYMRLTGLCEDLDLPVHRWHGDVASSQKSRVVRNPDGILLITPESVESLFVNHGSSLATLFGGLQYIVVDELHSFIGTERGAQLQSLLHRIELVVRRRVPRIALSATLGDFSTAADFLRPRKGAEVERIKAVDGDVEIKLVLKGYKCAEPSRATNTATGSDAAAPRDDESSEYDKAAIAAHLFQTLRGTDNLIFANTRRDVEIYTDLLNRLCAEARVATEFFAHHGNLSKEIREHVEGRLKDGSSPASAVCTSTLEMGIDIGSVDSIAQIRAPASVAGLRQRLGRSGRRDGKSAILRIYVSEPELTNSTPPVDLLRAETFQSAAIVEMLLQGRYEHPYVGELHLSTLIQQILSVIAQHGGADAQQLYGALCGHGPFAQVDRYTFTALLRAMGQHDLLTQDGRGMLLPGIHGERVINHYTFYTAFQTPVEYRLVSNGQTIGSVPVDQSILPGALLIFAGRRWKILNVDDRQKVIDLTQAGAGRPPKFFGGGGEVADEVRRTMRALYSSDVVPRYLDNGAQDLFIEGRSAFQRQGHAHSMIFGWGGDVLLFPWRGDRIMNTIAVVLASRDLEVGLDGLALTVHRTRPDDLHRLVARLAGESKPTAEALAAVADGKARDKYDGYLSDELLDRAYAARAFDIDGAWDTLTMIASSPPRAVDAEL</sequence>
<evidence type="ECO:0000256" key="2">
    <source>
        <dbReference type="ARBA" id="ARBA00022840"/>
    </source>
</evidence>
<dbReference type="InterPro" id="IPR014001">
    <property type="entry name" value="Helicase_ATP-bd"/>
</dbReference>
<dbReference type="GO" id="GO:0003677">
    <property type="term" value="F:DNA binding"/>
    <property type="evidence" value="ECO:0007669"/>
    <property type="project" value="TreeGrafter"/>
</dbReference>
<feature type="domain" description="Helicase ATP-binding" evidence="3">
    <location>
        <begin position="55"/>
        <end position="240"/>
    </location>
</feature>
<dbReference type="PROSITE" id="PS51192">
    <property type="entry name" value="HELICASE_ATP_BIND_1"/>
    <property type="match status" value="1"/>
</dbReference>
<dbReference type="Pfam" id="PF00270">
    <property type="entry name" value="DEAD"/>
    <property type="match status" value="1"/>
</dbReference>
<dbReference type="SMART" id="SM00487">
    <property type="entry name" value="DEXDc"/>
    <property type="match status" value="1"/>
</dbReference>
<comment type="caution">
    <text evidence="5">The sequence shown here is derived from an EMBL/GenBank/DDBJ whole genome shotgun (WGS) entry which is preliminary data.</text>
</comment>
<dbReference type="InterPro" id="IPR052511">
    <property type="entry name" value="ATP-dep_Helicase"/>
</dbReference>
<dbReference type="InterPro" id="IPR001650">
    <property type="entry name" value="Helicase_C-like"/>
</dbReference>
<dbReference type="EMBL" id="BONF01000010">
    <property type="protein sequence ID" value="GIF80712.1"/>
    <property type="molecule type" value="Genomic_DNA"/>
</dbReference>
<dbReference type="PANTHER" id="PTHR47962">
    <property type="entry name" value="ATP-DEPENDENT HELICASE LHR-RELATED-RELATED"/>
    <property type="match status" value="1"/>
</dbReference>
<organism evidence="5 6">
    <name type="scientific">Catellatospora bangladeshensis</name>
    <dbReference type="NCBI Taxonomy" id="310355"/>
    <lineage>
        <taxon>Bacteria</taxon>
        <taxon>Bacillati</taxon>
        <taxon>Actinomycetota</taxon>
        <taxon>Actinomycetes</taxon>
        <taxon>Micromonosporales</taxon>
        <taxon>Micromonosporaceae</taxon>
        <taxon>Catellatospora</taxon>
    </lineage>
</organism>
<proteinExistence type="predicted"/>
<reference evidence="5 6" key="1">
    <citation type="submission" date="2021-01" db="EMBL/GenBank/DDBJ databases">
        <title>Whole genome shotgun sequence of Catellatospora bangladeshensis NBRC 107357.</title>
        <authorList>
            <person name="Komaki H."/>
            <person name="Tamura T."/>
        </authorList>
    </citation>
    <scope>NUCLEOTIDE SEQUENCE [LARGE SCALE GENOMIC DNA]</scope>
    <source>
        <strain evidence="5 6">NBRC 107357</strain>
    </source>
</reference>
<gene>
    <name evidence="5" type="ORF">Cba03nite_20610</name>
</gene>
<dbReference type="GO" id="GO:0004386">
    <property type="term" value="F:helicase activity"/>
    <property type="evidence" value="ECO:0007669"/>
    <property type="project" value="UniProtKB-KW"/>
</dbReference>
<dbReference type="InterPro" id="IPR011545">
    <property type="entry name" value="DEAD/DEAH_box_helicase_dom"/>
</dbReference>
<dbReference type="PROSITE" id="PS51194">
    <property type="entry name" value="HELICASE_CTER"/>
    <property type="match status" value="1"/>
</dbReference>
<accession>A0A8J3NGY0</accession>
<keyword evidence="6" id="KW-1185">Reference proteome</keyword>
<dbReference type="CDD" id="cd17922">
    <property type="entry name" value="DEXHc_LHR-like"/>
    <property type="match status" value="1"/>
</dbReference>
<dbReference type="SUPFAM" id="SSF52540">
    <property type="entry name" value="P-loop containing nucleoside triphosphate hydrolases"/>
    <property type="match status" value="1"/>
</dbReference>
<dbReference type="AlphaFoldDB" id="A0A8J3NGY0"/>
<feature type="domain" description="Helicase C-terminal" evidence="4">
    <location>
        <begin position="291"/>
        <end position="445"/>
    </location>
</feature>
<keyword evidence="1" id="KW-0547">Nucleotide-binding</keyword>
<name>A0A8J3NGY0_9ACTN</name>
<dbReference type="Pfam" id="PF00271">
    <property type="entry name" value="Helicase_C"/>
    <property type="match status" value="1"/>
</dbReference>
<evidence type="ECO:0000259" key="4">
    <source>
        <dbReference type="PROSITE" id="PS51194"/>
    </source>
</evidence>
<keyword evidence="5" id="KW-0347">Helicase</keyword>
<dbReference type="SMART" id="SM00490">
    <property type="entry name" value="HELICc"/>
    <property type="match status" value="1"/>
</dbReference>
<evidence type="ECO:0000313" key="6">
    <source>
        <dbReference type="Proteomes" id="UP000601223"/>
    </source>
</evidence>
<dbReference type="GO" id="GO:0016887">
    <property type="term" value="F:ATP hydrolysis activity"/>
    <property type="evidence" value="ECO:0007669"/>
    <property type="project" value="TreeGrafter"/>
</dbReference>